<dbReference type="SUPFAM" id="SSF54862">
    <property type="entry name" value="4Fe-4S ferredoxins"/>
    <property type="match status" value="1"/>
</dbReference>
<name>A0ABT1SMP2_9FIRM</name>
<dbReference type="Gene3D" id="3.40.109.10">
    <property type="entry name" value="NADH Oxidase"/>
    <property type="match status" value="1"/>
</dbReference>
<dbReference type="InterPro" id="IPR017896">
    <property type="entry name" value="4Fe4S_Fe-S-bd"/>
</dbReference>
<evidence type="ECO:0000256" key="1">
    <source>
        <dbReference type="ARBA" id="ARBA00007118"/>
    </source>
</evidence>
<dbReference type="InterPro" id="IPR029479">
    <property type="entry name" value="Nitroreductase"/>
</dbReference>
<evidence type="ECO:0000256" key="5">
    <source>
        <dbReference type="ARBA" id="ARBA00023014"/>
    </source>
</evidence>
<dbReference type="InterPro" id="IPR000415">
    <property type="entry name" value="Nitroreductase-like"/>
</dbReference>
<sequence>MGAEQKTYFMVDKSKCIQCGKCINTCSGMVIVSGKDGYPEMKEFERYGWRGCWKCQHCLAVCPQGAISIFHKKPEDSLPPPTSEMGSYMEQLVVNRRSCRRYFDRNVDPQIITRILDAMAAAPTGGNSCNVEYTIIDDKDRVRTIWQAAYSKMEADAQKHIYTNSFSDFYYSKMKQSEKTVRKGDLLFCGAPHLFIAHEKCTGKWAEDSKVNCNIATAYFELLANAFGLGTVIMSYPAEVLLELAPKAREMLNIPSDHYMKLIVGFGYPEISYSRGVQKDRNRKIHRYRDSHN</sequence>
<reference evidence="7 8" key="1">
    <citation type="submission" date="2022-06" db="EMBL/GenBank/DDBJ databases">
        <title>Isolation of gut microbiota from human fecal samples.</title>
        <authorList>
            <person name="Pamer E.G."/>
            <person name="Barat B."/>
            <person name="Waligurski E."/>
            <person name="Medina S."/>
            <person name="Paddock L."/>
            <person name="Mostad J."/>
        </authorList>
    </citation>
    <scope>NUCLEOTIDE SEQUENCE [LARGE SCALE GENOMIC DNA]</scope>
    <source>
        <strain evidence="7 8">DFI.6.1</strain>
    </source>
</reference>
<dbReference type="EMBL" id="JANGCH010000016">
    <property type="protein sequence ID" value="MCQ5122479.1"/>
    <property type="molecule type" value="Genomic_DNA"/>
</dbReference>
<dbReference type="PANTHER" id="PTHR43673">
    <property type="entry name" value="NAD(P)H NITROREDUCTASE YDGI-RELATED"/>
    <property type="match status" value="1"/>
</dbReference>
<keyword evidence="2" id="KW-0479">Metal-binding</keyword>
<protein>
    <submittedName>
        <fullName evidence="7">Nitroreductase family protein</fullName>
    </submittedName>
</protein>
<evidence type="ECO:0000256" key="3">
    <source>
        <dbReference type="ARBA" id="ARBA00023002"/>
    </source>
</evidence>
<dbReference type="RefSeq" id="WP_102266675.1">
    <property type="nucleotide sequence ID" value="NZ_CALVCM010000075.1"/>
</dbReference>
<evidence type="ECO:0000313" key="7">
    <source>
        <dbReference type="EMBL" id="MCQ5122479.1"/>
    </source>
</evidence>
<comment type="caution">
    <text evidence="7">The sequence shown here is derived from an EMBL/GenBank/DDBJ whole genome shotgun (WGS) entry which is preliminary data.</text>
</comment>
<dbReference type="PANTHER" id="PTHR43673:SF10">
    <property type="entry name" value="NADH DEHYDROGENASE_NAD(P)H NITROREDUCTASE XCC3605-RELATED"/>
    <property type="match status" value="1"/>
</dbReference>
<keyword evidence="3" id="KW-0560">Oxidoreductase</keyword>
<dbReference type="Gene3D" id="3.30.70.20">
    <property type="match status" value="1"/>
</dbReference>
<keyword evidence="5" id="KW-0411">Iron-sulfur</keyword>
<evidence type="ECO:0000313" key="8">
    <source>
        <dbReference type="Proteomes" id="UP001524435"/>
    </source>
</evidence>
<comment type="similarity">
    <text evidence="1">Belongs to the nitroreductase family.</text>
</comment>
<dbReference type="PROSITE" id="PS51379">
    <property type="entry name" value="4FE4S_FER_2"/>
    <property type="match status" value="2"/>
</dbReference>
<dbReference type="Pfam" id="PF13187">
    <property type="entry name" value="Fer4_9"/>
    <property type="match status" value="1"/>
</dbReference>
<dbReference type="Proteomes" id="UP001524435">
    <property type="component" value="Unassembled WGS sequence"/>
</dbReference>
<evidence type="ECO:0000256" key="4">
    <source>
        <dbReference type="ARBA" id="ARBA00023004"/>
    </source>
</evidence>
<dbReference type="PROSITE" id="PS00198">
    <property type="entry name" value="4FE4S_FER_1"/>
    <property type="match status" value="1"/>
</dbReference>
<keyword evidence="8" id="KW-1185">Reference proteome</keyword>
<dbReference type="SUPFAM" id="SSF55469">
    <property type="entry name" value="FMN-dependent nitroreductase-like"/>
    <property type="match status" value="1"/>
</dbReference>
<gene>
    <name evidence="7" type="ORF">NE663_09445</name>
</gene>
<dbReference type="InterPro" id="IPR017900">
    <property type="entry name" value="4Fe4S_Fe_S_CS"/>
</dbReference>
<dbReference type="Pfam" id="PF00881">
    <property type="entry name" value="Nitroreductase"/>
    <property type="match status" value="1"/>
</dbReference>
<proteinExistence type="inferred from homology"/>
<organism evidence="7 8">
    <name type="scientific">Massilicoli timonensis</name>
    <dbReference type="NCBI Taxonomy" id="2015901"/>
    <lineage>
        <taxon>Bacteria</taxon>
        <taxon>Bacillati</taxon>
        <taxon>Bacillota</taxon>
        <taxon>Erysipelotrichia</taxon>
        <taxon>Erysipelotrichales</taxon>
        <taxon>Erysipelotrichaceae</taxon>
        <taxon>Massilicoli</taxon>
    </lineage>
</organism>
<evidence type="ECO:0000256" key="2">
    <source>
        <dbReference type="ARBA" id="ARBA00022723"/>
    </source>
</evidence>
<accession>A0ABT1SMP2</accession>
<feature type="domain" description="4Fe-4S ferredoxin-type" evidence="6">
    <location>
        <begin position="41"/>
        <end position="72"/>
    </location>
</feature>
<evidence type="ECO:0000259" key="6">
    <source>
        <dbReference type="PROSITE" id="PS51379"/>
    </source>
</evidence>
<feature type="domain" description="4Fe-4S ferredoxin-type" evidence="6">
    <location>
        <begin position="7"/>
        <end position="36"/>
    </location>
</feature>
<keyword evidence="4" id="KW-0408">Iron</keyword>